<dbReference type="OrthoDB" id="2884925at2759"/>
<sequence length="132" mass="14835">MAHIGLLPTELLSLIFHTIFEEIKASSVSTWEDVGTLPGLLNILSVSSHWSQVAATTLSLWKFITTYREDLASVRERVKRDLMSSKDCPLDVGYEMWPVLGWLSFACAELPFRRGVILRNLPLADGHSRGHL</sequence>
<gene>
    <name evidence="2" type="ORF">M407DRAFT_243644</name>
</gene>
<feature type="chain" id="PRO_5002168442" evidence="1">
    <location>
        <begin position="26"/>
        <end position="132"/>
    </location>
</feature>
<organism evidence="2 3">
    <name type="scientific">Tulasnella calospora MUT 4182</name>
    <dbReference type="NCBI Taxonomy" id="1051891"/>
    <lineage>
        <taxon>Eukaryota</taxon>
        <taxon>Fungi</taxon>
        <taxon>Dikarya</taxon>
        <taxon>Basidiomycota</taxon>
        <taxon>Agaricomycotina</taxon>
        <taxon>Agaricomycetes</taxon>
        <taxon>Cantharellales</taxon>
        <taxon>Tulasnellaceae</taxon>
        <taxon>Tulasnella</taxon>
    </lineage>
</organism>
<evidence type="ECO:0000313" key="2">
    <source>
        <dbReference type="EMBL" id="KIO26651.1"/>
    </source>
</evidence>
<reference evidence="3" key="2">
    <citation type="submission" date="2015-01" db="EMBL/GenBank/DDBJ databases">
        <title>Evolutionary Origins and Diversification of the Mycorrhizal Mutualists.</title>
        <authorList>
            <consortium name="DOE Joint Genome Institute"/>
            <consortium name="Mycorrhizal Genomics Consortium"/>
            <person name="Kohler A."/>
            <person name="Kuo A."/>
            <person name="Nagy L.G."/>
            <person name="Floudas D."/>
            <person name="Copeland A."/>
            <person name="Barry K.W."/>
            <person name="Cichocki N."/>
            <person name="Veneault-Fourrey C."/>
            <person name="LaButti K."/>
            <person name="Lindquist E.A."/>
            <person name="Lipzen A."/>
            <person name="Lundell T."/>
            <person name="Morin E."/>
            <person name="Murat C."/>
            <person name="Riley R."/>
            <person name="Ohm R."/>
            <person name="Sun H."/>
            <person name="Tunlid A."/>
            <person name="Henrissat B."/>
            <person name="Grigoriev I.V."/>
            <person name="Hibbett D.S."/>
            <person name="Martin F."/>
        </authorList>
    </citation>
    <scope>NUCLEOTIDE SEQUENCE [LARGE SCALE GENOMIC DNA]</scope>
    <source>
        <strain evidence="3">MUT 4182</strain>
    </source>
</reference>
<evidence type="ECO:0000256" key="1">
    <source>
        <dbReference type="SAM" id="SignalP"/>
    </source>
</evidence>
<dbReference type="EMBL" id="KN823021">
    <property type="protein sequence ID" value="KIO26651.1"/>
    <property type="molecule type" value="Genomic_DNA"/>
</dbReference>
<dbReference type="Proteomes" id="UP000054248">
    <property type="component" value="Unassembled WGS sequence"/>
</dbReference>
<dbReference type="AlphaFoldDB" id="A0A0C3QIG9"/>
<proteinExistence type="predicted"/>
<evidence type="ECO:0000313" key="3">
    <source>
        <dbReference type="Proteomes" id="UP000054248"/>
    </source>
</evidence>
<name>A0A0C3QIG9_9AGAM</name>
<accession>A0A0C3QIG9</accession>
<reference evidence="2 3" key="1">
    <citation type="submission" date="2014-04" db="EMBL/GenBank/DDBJ databases">
        <authorList>
            <consortium name="DOE Joint Genome Institute"/>
            <person name="Kuo A."/>
            <person name="Girlanda M."/>
            <person name="Perotto S."/>
            <person name="Kohler A."/>
            <person name="Nagy L.G."/>
            <person name="Floudas D."/>
            <person name="Copeland A."/>
            <person name="Barry K.W."/>
            <person name="Cichocki N."/>
            <person name="Veneault-Fourrey C."/>
            <person name="LaButti K."/>
            <person name="Lindquist E.A."/>
            <person name="Lipzen A."/>
            <person name="Lundell T."/>
            <person name="Morin E."/>
            <person name="Murat C."/>
            <person name="Sun H."/>
            <person name="Tunlid A."/>
            <person name="Henrissat B."/>
            <person name="Grigoriev I.V."/>
            <person name="Hibbett D.S."/>
            <person name="Martin F."/>
            <person name="Nordberg H.P."/>
            <person name="Cantor M.N."/>
            <person name="Hua S.X."/>
        </authorList>
    </citation>
    <scope>NUCLEOTIDE SEQUENCE [LARGE SCALE GENOMIC DNA]</scope>
    <source>
        <strain evidence="2 3">MUT 4182</strain>
    </source>
</reference>
<protein>
    <submittedName>
        <fullName evidence="2">Uncharacterized protein</fullName>
    </submittedName>
</protein>
<keyword evidence="3" id="KW-1185">Reference proteome</keyword>
<feature type="signal peptide" evidence="1">
    <location>
        <begin position="1"/>
        <end position="25"/>
    </location>
</feature>
<dbReference type="HOGENOM" id="CLU_1918614_0_0_1"/>
<keyword evidence="1" id="KW-0732">Signal</keyword>